<accession>A0A854CNI0</accession>
<proteinExistence type="predicted"/>
<gene>
    <name evidence="1" type="ORF">BXO512_04350</name>
</gene>
<comment type="caution">
    <text evidence="1">The sequence shown here is derived from an EMBL/GenBank/DDBJ whole genome shotgun (WGS) entry which is preliminary data.</text>
</comment>
<reference evidence="1" key="1">
    <citation type="submission" date="2015-01" db="EMBL/GenBank/DDBJ databases">
        <title>Population genomics of rice bacterial leaf blight strains from India.</title>
        <authorList>
            <person name="Midha S."/>
            <person name="Anil M.G."/>
            <person name="Mishra D."/>
            <person name="Brahma K."/>
            <person name="Laha G.S."/>
            <person name="Sundaram R.M."/>
            <person name="Sonti R.V."/>
            <person name="Patil P.B."/>
        </authorList>
    </citation>
    <scope>NUCLEOTIDE SEQUENCE</scope>
    <source>
        <strain evidence="1">BXO512</strain>
    </source>
</reference>
<sequence length="167" mass="18813">MVLAAGNHIALLQQQFELHLRRQVAAEADAKIRFTGGHCRTDVTGTAIEQTDADFRKQLMQPVDRLRHEVVRRRWHTRHGHRAHPSGTCIADAHQCHVQIIEHALDLRHEGLADGGERDLARGALEQLDVQRRLELVDPAAERRLRDANTFCSAAKAAVFGNRTECL</sequence>
<dbReference type="AlphaFoldDB" id="A0A854CNI0"/>
<dbReference type="EMBL" id="JXEA01000049">
    <property type="protein sequence ID" value="OLG93571.1"/>
    <property type="molecule type" value="Genomic_DNA"/>
</dbReference>
<evidence type="ECO:0000313" key="1">
    <source>
        <dbReference type="EMBL" id="OLG93571.1"/>
    </source>
</evidence>
<protein>
    <submittedName>
        <fullName evidence="1">Uncharacterized protein</fullName>
    </submittedName>
</protein>
<name>A0A854CNI0_XANOO</name>
<organism evidence="1">
    <name type="scientific">Xanthomonas oryzae pv. oryzae</name>
    <dbReference type="NCBI Taxonomy" id="64187"/>
    <lineage>
        <taxon>Bacteria</taxon>
        <taxon>Pseudomonadati</taxon>
        <taxon>Pseudomonadota</taxon>
        <taxon>Gammaproteobacteria</taxon>
        <taxon>Lysobacterales</taxon>
        <taxon>Lysobacteraceae</taxon>
        <taxon>Xanthomonas</taxon>
    </lineage>
</organism>